<proteinExistence type="predicted"/>
<organism evidence="1 2">
    <name type="scientific">Aspergillus eucalypticola (strain CBS 122712 / IBT 29274)</name>
    <dbReference type="NCBI Taxonomy" id="1448314"/>
    <lineage>
        <taxon>Eukaryota</taxon>
        <taxon>Fungi</taxon>
        <taxon>Dikarya</taxon>
        <taxon>Ascomycota</taxon>
        <taxon>Pezizomycotina</taxon>
        <taxon>Eurotiomycetes</taxon>
        <taxon>Eurotiomycetidae</taxon>
        <taxon>Eurotiales</taxon>
        <taxon>Aspergillaceae</taxon>
        <taxon>Aspergillus</taxon>
        <taxon>Aspergillus subgen. Circumdati</taxon>
    </lineage>
</organism>
<dbReference type="Proteomes" id="UP000246171">
    <property type="component" value="Unassembled WGS sequence"/>
</dbReference>
<protein>
    <submittedName>
        <fullName evidence="1">Uncharacterized protein</fullName>
    </submittedName>
</protein>
<accession>A0A317WJ53</accession>
<reference evidence="1" key="1">
    <citation type="submission" date="2016-12" db="EMBL/GenBank/DDBJ databases">
        <title>The genomes of Aspergillus section Nigri reveals drivers in fungal speciation.</title>
        <authorList>
            <consortium name="DOE Joint Genome Institute"/>
            <person name="Vesth T.C."/>
            <person name="Nybo J."/>
            <person name="Theobald S."/>
            <person name="Brandl J."/>
            <person name="Frisvad J.C."/>
            <person name="Nielsen K.F."/>
            <person name="Lyhne E.K."/>
            <person name="Kogle M.E."/>
            <person name="Kuo A."/>
            <person name="Riley R."/>
            <person name="Clum A."/>
            <person name="Nolan M."/>
            <person name="Lipzen A."/>
            <person name="Salamov A."/>
            <person name="Henrissat B."/>
            <person name="Wiebenga A."/>
            <person name="De vries R.P."/>
            <person name="Grigoriev I.V."/>
            <person name="Mortensen U.H."/>
            <person name="Andersen M.R."/>
            <person name="Baker S.E."/>
        </authorList>
    </citation>
    <scope>NUCLEOTIDE SEQUENCE</scope>
    <source>
        <strain evidence="1">CBS 122712</strain>
    </source>
</reference>
<gene>
    <name evidence="1" type="ORF">BO83DRAFT_2087</name>
</gene>
<evidence type="ECO:0000313" key="1">
    <source>
        <dbReference type="EMBL" id="PWY85207.1"/>
    </source>
</evidence>
<name>A0A317WJ53_ASPEC</name>
<dbReference type="EMBL" id="MSFU01000001">
    <property type="protein sequence ID" value="PWY85207.1"/>
    <property type="molecule type" value="Genomic_DNA"/>
</dbReference>
<dbReference type="GeneID" id="37048660"/>
<evidence type="ECO:0000313" key="2">
    <source>
        <dbReference type="Proteomes" id="UP000246171"/>
    </source>
</evidence>
<comment type="caution">
    <text evidence="1">The sequence shown here is derived from an EMBL/GenBank/DDBJ whole genome shotgun (WGS) entry which is preliminary data.</text>
</comment>
<sequence>MASLRSRGATHTYFFLSRTVGGLDQALFIIDELHLQILIEDVREPRQEVSHRIIPLRVIGGGAREGRGEGGRRRAQEDSRSMLKCERLMQPPNFPRTIRAALGWDQMPARCQKVELRLALFLFGSSGLHPIATLSLLWANSPYTVLEHRPMARLRLELMNSRGLISPTNQPSRSRRSARSSGAFVLYCYCILRLALISFLEFKLRPEGGGGYLPVSPLSWLVGLQPSHPVIQLLNSPWC</sequence>
<dbReference type="RefSeq" id="XP_025393127.1">
    <property type="nucleotide sequence ID" value="XM_025526698.1"/>
</dbReference>
<dbReference type="VEuPathDB" id="FungiDB:BO83DRAFT_2087"/>
<keyword evidence="2" id="KW-1185">Reference proteome</keyword>
<dbReference type="AlphaFoldDB" id="A0A317WJ53"/>